<dbReference type="InterPro" id="IPR016032">
    <property type="entry name" value="Sig_transdc_resp-reg_C-effctor"/>
</dbReference>
<accession>A0A1D9LCW0</accession>
<evidence type="ECO:0000256" key="2">
    <source>
        <dbReference type="PROSITE-ProRule" id="PRU01091"/>
    </source>
</evidence>
<dbReference type="InterPro" id="IPR011990">
    <property type="entry name" value="TPR-like_helical_dom_sf"/>
</dbReference>
<organism evidence="4 5">
    <name type="scientific">Chromobacterium vaccinii</name>
    <dbReference type="NCBI Taxonomy" id="1108595"/>
    <lineage>
        <taxon>Bacteria</taxon>
        <taxon>Pseudomonadati</taxon>
        <taxon>Pseudomonadota</taxon>
        <taxon>Betaproteobacteria</taxon>
        <taxon>Neisseriales</taxon>
        <taxon>Chromobacteriaceae</taxon>
        <taxon>Chromobacterium</taxon>
    </lineage>
</organism>
<feature type="DNA-binding region" description="OmpR/PhoB-type" evidence="2">
    <location>
        <begin position="10"/>
        <end position="106"/>
    </location>
</feature>
<evidence type="ECO:0000259" key="3">
    <source>
        <dbReference type="PROSITE" id="PS51755"/>
    </source>
</evidence>
<evidence type="ECO:0000313" key="4">
    <source>
        <dbReference type="EMBL" id="AOZ49081.1"/>
    </source>
</evidence>
<dbReference type="EMBL" id="CP017707">
    <property type="protein sequence ID" value="AOZ49081.1"/>
    <property type="molecule type" value="Genomic_DNA"/>
</dbReference>
<evidence type="ECO:0000313" key="5">
    <source>
        <dbReference type="Proteomes" id="UP000178776"/>
    </source>
</evidence>
<dbReference type="InterPro" id="IPR001867">
    <property type="entry name" value="OmpR/PhoB-type_DNA-bd"/>
</dbReference>
<reference evidence="4 5" key="1">
    <citation type="submission" date="2016-10" db="EMBL/GenBank/DDBJ databases">
        <title>Chromobacterium muskegensis sp. nov., an insecticidal bacterium isolated from Sphagnum bogs.</title>
        <authorList>
            <person name="Sparks M.E."/>
            <person name="Blackburn M.B."/>
            <person name="Gundersen-Rindal D.E."/>
            <person name="Mitchell A."/>
            <person name="Farrar R."/>
            <person name="Kuhar D."/>
        </authorList>
    </citation>
    <scope>NUCLEOTIDE SEQUENCE [LARGE SCALE GENOMIC DNA]</scope>
    <source>
        <strain evidence="4 5">21-1</strain>
    </source>
</reference>
<dbReference type="NCBIfam" id="NF009037">
    <property type="entry name" value="PRK12370.1"/>
    <property type="match status" value="1"/>
</dbReference>
<evidence type="ECO:0000256" key="1">
    <source>
        <dbReference type="ARBA" id="ARBA00023125"/>
    </source>
</evidence>
<sequence>MSQKQDHLASQQFIFGDFVLQADGVLLHRNLQVDIPPKELAVLTALLQASGALISKNELLEKVWLDGDVAQESLCRCIYALRRILCENKTNRYIETVYGKGYRFCRHVAFVSAPPQQARRYTLAILPFRSDAPLEAEVLHTELVQHLSGYAPSHLSVLPASLTRDCQDMDKIMSMVDRLAPDYYLAGQIHRHDESCRLNLELVRTEGHRVLLHDNVQLPPDLPAAALRAHLGRLVVQCVPALQGTPGEVAEFRSMEAAIAYLNGRNDLQQYTPASLKRALALFCQQVSASSREIQPYCCLAECYLSMAQLGLFDQEQAIERAWQLVSKAVELKADHPQALSLLARISSLRGQSVIAETLFRQARLLAPDSIDIYYHYAWHLFLCGKLEEAQHELDCCLGRDPSRIAASILKVWISYCQHDLEEAIALGMRQLNQHGQDHPVLQSNLGLLLAVKGDLAAAAELARRVRDSGNEVGMLAAHNLYIRSRVEGPSAIPAIRSYLRGIDSRHVRTSLLPLVLEIDGVEAAQLYWQTLEKEDYVWLRVWRFDPRLQPLFSGRNMAV</sequence>
<dbReference type="SMART" id="SM00862">
    <property type="entry name" value="Trans_reg_C"/>
    <property type="match status" value="1"/>
</dbReference>
<dbReference type="Gene3D" id="1.25.40.10">
    <property type="entry name" value="Tetratricopeptide repeat domain"/>
    <property type="match status" value="1"/>
</dbReference>
<dbReference type="SUPFAM" id="SSF46894">
    <property type="entry name" value="C-terminal effector domain of the bipartite response regulators"/>
    <property type="match status" value="1"/>
</dbReference>
<dbReference type="AlphaFoldDB" id="A0A1D9LCW0"/>
<dbReference type="SUPFAM" id="SSF48452">
    <property type="entry name" value="TPR-like"/>
    <property type="match status" value="1"/>
</dbReference>
<dbReference type="InterPro" id="IPR036388">
    <property type="entry name" value="WH-like_DNA-bd_sf"/>
</dbReference>
<dbReference type="Pfam" id="PF00486">
    <property type="entry name" value="Trans_reg_C"/>
    <property type="match status" value="1"/>
</dbReference>
<dbReference type="GO" id="GO:0003677">
    <property type="term" value="F:DNA binding"/>
    <property type="evidence" value="ECO:0007669"/>
    <property type="project" value="UniProtKB-UniRule"/>
</dbReference>
<dbReference type="GO" id="GO:0000160">
    <property type="term" value="P:phosphorelay signal transduction system"/>
    <property type="evidence" value="ECO:0007669"/>
    <property type="project" value="InterPro"/>
</dbReference>
<dbReference type="GeneID" id="68840188"/>
<feature type="domain" description="OmpR/PhoB-type" evidence="3">
    <location>
        <begin position="10"/>
        <end position="106"/>
    </location>
</feature>
<dbReference type="Proteomes" id="UP000178776">
    <property type="component" value="Chromosome"/>
</dbReference>
<dbReference type="STRING" id="1108595.BKX93_03050"/>
<dbReference type="GO" id="GO:0006355">
    <property type="term" value="P:regulation of DNA-templated transcription"/>
    <property type="evidence" value="ECO:0007669"/>
    <property type="project" value="InterPro"/>
</dbReference>
<keyword evidence="1 2" id="KW-0238">DNA-binding</keyword>
<dbReference type="KEGG" id="cvc:BKX93_03050"/>
<gene>
    <name evidence="4" type="ORF">BKX93_03050</name>
</gene>
<dbReference type="PROSITE" id="PS51755">
    <property type="entry name" value="OMPR_PHOB"/>
    <property type="match status" value="1"/>
</dbReference>
<dbReference type="CDD" id="cd00383">
    <property type="entry name" value="trans_reg_C"/>
    <property type="match status" value="1"/>
</dbReference>
<proteinExistence type="predicted"/>
<name>A0A1D9LCW0_9NEIS</name>
<dbReference type="Gene3D" id="1.10.10.10">
    <property type="entry name" value="Winged helix-like DNA-binding domain superfamily/Winged helix DNA-binding domain"/>
    <property type="match status" value="1"/>
</dbReference>
<dbReference type="RefSeq" id="WP_070978692.1">
    <property type="nucleotide sequence ID" value="NZ_CP017707.1"/>
</dbReference>
<protein>
    <submittedName>
        <fullName evidence="4">Transcriptional regulator</fullName>
    </submittedName>
</protein>